<dbReference type="EMBL" id="VSRR010000905">
    <property type="protein sequence ID" value="MPC20744.1"/>
    <property type="molecule type" value="Genomic_DNA"/>
</dbReference>
<protein>
    <submittedName>
        <fullName evidence="1">Uncharacterized protein</fullName>
    </submittedName>
</protein>
<dbReference type="Proteomes" id="UP000324222">
    <property type="component" value="Unassembled WGS sequence"/>
</dbReference>
<organism evidence="1 2">
    <name type="scientific">Portunus trituberculatus</name>
    <name type="common">Swimming crab</name>
    <name type="synonym">Neptunus trituberculatus</name>
    <dbReference type="NCBI Taxonomy" id="210409"/>
    <lineage>
        <taxon>Eukaryota</taxon>
        <taxon>Metazoa</taxon>
        <taxon>Ecdysozoa</taxon>
        <taxon>Arthropoda</taxon>
        <taxon>Crustacea</taxon>
        <taxon>Multicrustacea</taxon>
        <taxon>Malacostraca</taxon>
        <taxon>Eumalacostraca</taxon>
        <taxon>Eucarida</taxon>
        <taxon>Decapoda</taxon>
        <taxon>Pleocyemata</taxon>
        <taxon>Brachyura</taxon>
        <taxon>Eubrachyura</taxon>
        <taxon>Portunoidea</taxon>
        <taxon>Portunidae</taxon>
        <taxon>Portuninae</taxon>
        <taxon>Portunus</taxon>
    </lineage>
</organism>
<gene>
    <name evidence="1" type="ORF">E2C01_013700</name>
</gene>
<evidence type="ECO:0000313" key="2">
    <source>
        <dbReference type="Proteomes" id="UP000324222"/>
    </source>
</evidence>
<evidence type="ECO:0000313" key="1">
    <source>
        <dbReference type="EMBL" id="MPC20744.1"/>
    </source>
</evidence>
<accession>A0A5B7DHR3</accession>
<proteinExistence type="predicted"/>
<sequence>MITLTVGLQFVSQHKDWDLGCHRYHAFHSDQQCSVELKKVKKERHLGVIIQENTQQDSHVDKIFGVTYNLEMEQVEVEQPNTIKVYNTHMGSVDLLDNTVMCNAIRTHN</sequence>
<comment type="caution">
    <text evidence="1">The sequence shown here is derived from an EMBL/GenBank/DDBJ whole genome shotgun (WGS) entry which is preliminary data.</text>
</comment>
<name>A0A5B7DHR3_PORTR</name>
<dbReference type="AlphaFoldDB" id="A0A5B7DHR3"/>
<keyword evidence="2" id="KW-1185">Reference proteome</keyword>
<reference evidence="1 2" key="1">
    <citation type="submission" date="2019-05" db="EMBL/GenBank/DDBJ databases">
        <title>Another draft genome of Portunus trituberculatus and its Hox gene families provides insights of decapod evolution.</title>
        <authorList>
            <person name="Jeong J.-H."/>
            <person name="Song I."/>
            <person name="Kim S."/>
            <person name="Choi T."/>
            <person name="Kim D."/>
            <person name="Ryu S."/>
            <person name="Kim W."/>
        </authorList>
    </citation>
    <scope>NUCLEOTIDE SEQUENCE [LARGE SCALE GENOMIC DNA]</scope>
    <source>
        <tissue evidence="1">Muscle</tissue>
    </source>
</reference>